<dbReference type="PANTHER" id="PTHR36221:SF1">
    <property type="entry name" value="DUF742 DOMAIN-CONTAINING PROTEIN"/>
    <property type="match status" value="1"/>
</dbReference>
<dbReference type="EMBL" id="JBFALK010000004">
    <property type="protein sequence ID" value="MEV0968863.1"/>
    <property type="molecule type" value="Genomic_DNA"/>
</dbReference>
<comment type="caution">
    <text evidence="1">The sequence shown here is derived from an EMBL/GenBank/DDBJ whole genome shotgun (WGS) entry which is preliminary data.</text>
</comment>
<gene>
    <name evidence="1" type="ORF">AB0I59_09525</name>
</gene>
<dbReference type="Pfam" id="PF05331">
    <property type="entry name" value="DUF742"/>
    <property type="match status" value="1"/>
</dbReference>
<reference evidence="1 2" key="1">
    <citation type="submission" date="2024-06" db="EMBL/GenBank/DDBJ databases">
        <title>The Natural Products Discovery Center: Release of the First 8490 Sequenced Strains for Exploring Actinobacteria Biosynthetic Diversity.</title>
        <authorList>
            <person name="Kalkreuter E."/>
            <person name="Kautsar S.A."/>
            <person name="Yang D."/>
            <person name="Bader C.D."/>
            <person name="Teijaro C.N."/>
            <person name="Fluegel L."/>
            <person name="Davis C.M."/>
            <person name="Simpson J.R."/>
            <person name="Lauterbach L."/>
            <person name="Steele A.D."/>
            <person name="Gui C."/>
            <person name="Meng S."/>
            <person name="Li G."/>
            <person name="Viehrig K."/>
            <person name="Ye F."/>
            <person name="Su P."/>
            <person name="Kiefer A.F."/>
            <person name="Nichols A."/>
            <person name="Cepeda A.J."/>
            <person name="Yan W."/>
            <person name="Fan B."/>
            <person name="Jiang Y."/>
            <person name="Adhikari A."/>
            <person name="Zheng C.-J."/>
            <person name="Schuster L."/>
            <person name="Cowan T.M."/>
            <person name="Smanski M.J."/>
            <person name="Chevrette M.G."/>
            <person name="De Carvalho L.P.S."/>
            <person name="Shen B."/>
        </authorList>
    </citation>
    <scope>NUCLEOTIDE SEQUENCE [LARGE SCALE GENOMIC DNA]</scope>
    <source>
        <strain evidence="1 2">NPDC050100</strain>
    </source>
</reference>
<evidence type="ECO:0000313" key="1">
    <source>
        <dbReference type="EMBL" id="MEV0968863.1"/>
    </source>
</evidence>
<dbReference type="PANTHER" id="PTHR36221">
    <property type="entry name" value="DUF742 DOMAIN-CONTAINING PROTEIN"/>
    <property type="match status" value="1"/>
</dbReference>
<organism evidence="1 2">
    <name type="scientific">Microtetraspora glauca</name>
    <dbReference type="NCBI Taxonomy" id="1996"/>
    <lineage>
        <taxon>Bacteria</taxon>
        <taxon>Bacillati</taxon>
        <taxon>Actinomycetota</taxon>
        <taxon>Actinomycetes</taxon>
        <taxon>Streptosporangiales</taxon>
        <taxon>Streptosporangiaceae</taxon>
        <taxon>Microtetraspora</taxon>
    </lineage>
</organism>
<accession>A0ABV3GB46</accession>
<proteinExistence type="predicted"/>
<keyword evidence="2" id="KW-1185">Reference proteome</keyword>
<name>A0ABV3GB46_MICGL</name>
<sequence>MNMERSPGEFNEEWLLDEPTVRPYVMTRGRTDARGKFDLVTIAVTIRSTTGAEVGLDPEHLVIARLCRRPLSVAEIAAHMDLPAGIVRVLLGDLLEKGFVAVQQPQPEMDVLDERTYRAVLDGLRAL</sequence>
<dbReference type="InterPro" id="IPR036390">
    <property type="entry name" value="WH_DNA-bd_sf"/>
</dbReference>
<dbReference type="InterPro" id="IPR007995">
    <property type="entry name" value="DUF742"/>
</dbReference>
<protein>
    <submittedName>
        <fullName evidence="1">DUF742 domain-containing protein</fullName>
    </submittedName>
</protein>
<dbReference type="RefSeq" id="WP_063818989.1">
    <property type="nucleotide sequence ID" value="NZ_JBFALK010000004.1"/>
</dbReference>
<evidence type="ECO:0000313" key="2">
    <source>
        <dbReference type="Proteomes" id="UP001551675"/>
    </source>
</evidence>
<dbReference type="Proteomes" id="UP001551675">
    <property type="component" value="Unassembled WGS sequence"/>
</dbReference>
<dbReference type="SUPFAM" id="SSF46785">
    <property type="entry name" value="Winged helix' DNA-binding domain"/>
    <property type="match status" value="1"/>
</dbReference>